<name>S3P4N6_9GAMM</name>
<dbReference type="PATRIC" id="fig|421052.3.peg.1890"/>
<dbReference type="OrthoDB" id="7056795at2"/>
<dbReference type="AlphaFoldDB" id="S3P4N6"/>
<dbReference type="Gene3D" id="3.40.50.1110">
    <property type="entry name" value="SGNH hydrolase"/>
    <property type="match status" value="1"/>
</dbReference>
<dbReference type="CDD" id="cd00229">
    <property type="entry name" value="SGNH_hydrolase"/>
    <property type="match status" value="1"/>
</dbReference>
<organism evidence="1 2">
    <name type="scientific">Acinetobacter rudis CIP 110305</name>
    <dbReference type="NCBI Taxonomy" id="421052"/>
    <lineage>
        <taxon>Bacteria</taxon>
        <taxon>Pseudomonadati</taxon>
        <taxon>Pseudomonadota</taxon>
        <taxon>Gammaproteobacteria</taxon>
        <taxon>Moraxellales</taxon>
        <taxon>Moraxellaceae</taxon>
        <taxon>Acinetobacter</taxon>
    </lineage>
</organism>
<sequence length="415" mass="47668">MKRYIRLKERSAITRIHTPPEDYLKIRPTLIRENYFERTNRDNFLSAEVAIESKNKVFILGGSFVENIYCESNSRFCSVLGKTFGLNGYDLSFINSGVSGSTSLNILNTVINKIIPFKPTHIICFIPTNDGLCLELKGGLWNQSKHYSNLQGIDHKSERDKTDVPEKINQICNVYSTLKTLCTSFNIDLTVCSSPIIDGCIDNFYLYNKTSHEKFSKDRNLVFDSVLEFCNSIGIHTLDLRVAFSNKYELFFDPVHTNAMGSIEVAKYLYEHLEPRFIKYKLESPRLTQKHLLESLALTKSAVWLDEILLPAQSNQKITISFEIDCPSDVSRDNCALFIVDYDQQDLEYDQTKLSYSSAVGWYKYILTKTNCKYRISYTFNVPAGIPKIKIGFQSWYTNAEIKLTDVQVYIQELG</sequence>
<evidence type="ECO:0008006" key="3">
    <source>
        <dbReference type="Google" id="ProtNLM"/>
    </source>
</evidence>
<proteinExistence type="predicted"/>
<comment type="caution">
    <text evidence="1">The sequence shown here is derived from an EMBL/GenBank/DDBJ whole genome shotgun (WGS) entry which is preliminary data.</text>
</comment>
<dbReference type="EMBL" id="ATGI01000023">
    <property type="protein sequence ID" value="EPF73776.1"/>
    <property type="molecule type" value="Genomic_DNA"/>
</dbReference>
<dbReference type="RefSeq" id="WP_016656342.1">
    <property type="nucleotide sequence ID" value="NZ_KE340353.1"/>
</dbReference>
<accession>S3P4N6</accession>
<dbReference type="HOGENOM" id="CLU_817915_0_0_6"/>
<dbReference type="Proteomes" id="UP000014568">
    <property type="component" value="Unassembled WGS sequence"/>
</dbReference>
<reference evidence="1 2" key="1">
    <citation type="submission" date="2013-06" db="EMBL/GenBank/DDBJ databases">
        <title>The Genome Sequence of Acinetobacter rudis CIP 110305.</title>
        <authorList>
            <consortium name="The Broad Institute Genome Sequencing Platform"/>
            <consortium name="The Broad Institute Genome Sequencing Center for Infectious Disease"/>
            <person name="Cerqueira G."/>
            <person name="Feldgarden M."/>
            <person name="Courvalin P."/>
            <person name="Perichon B."/>
            <person name="Grillot-Courvalin C."/>
            <person name="Clermont D."/>
            <person name="Rocha E."/>
            <person name="Yoon E.-J."/>
            <person name="Nemec A."/>
            <person name="Young S.K."/>
            <person name="Zeng Q."/>
            <person name="Gargeya S."/>
            <person name="Fitzgerald M."/>
            <person name="Abouelleil A."/>
            <person name="Alvarado L."/>
            <person name="Berlin A.M."/>
            <person name="Chapman S.B."/>
            <person name="Dewar J."/>
            <person name="Goldberg J."/>
            <person name="Griggs A."/>
            <person name="Gujja S."/>
            <person name="Hansen M."/>
            <person name="Howarth C."/>
            <person name="Imamovic A."/>
            <person name="Larimer J."/>
            <person name="McCowan C."/>
            <person name="Murphy C."/>
            <person name="Pearson M."/>
            <person name="Priest M."/>
            <person name="Roberts A."/>
            <person name="Saif S."/>
            <person name="Shea T."/>
            <person name="Sykes S."/>
            <person name="Wortman J."/>
            <person name="Nusbaum C."/>
            <person name="Birren B."/>
        </authorList>
    </citation>
    <scope>NUCLEOTIDE SEQUENCE [LARGE SCALE GENOMIC DNA]</scope>
    <source>
        <strain evidence="1 2">CIP 110305</strain>
    </source>
</reference>
<dbReference type="SUPFAM" id="SSF52266">
    <property type="entry name" value="SGNH hydrolase"/>
    <property type="match status" value="1"/>
</dbReference>
<gene>
    <name evidence="1" type="ORF">F945_01935</name>
</gene>
<keyword evidence="2" id="KW-1185">Reference proteome</keyword>
<dbReference type="InterPro" id="IPR036514">
    <property type="entry name" value="SGNH_hydro_sf"/>
</dbReference>
<evidence type="ECO:0000313" key="2">
    <source>
        <dbReference type="Proteomes" id="UP000014568"/>
    </source>
</evidence>
<protein>
    <recommendedName>
        <fullName evidence="3">SGNH hydrolase-type esterase domain-containing protein</fullName>
    </recommendedName>
</protein>
<evidence type="ECO:0000313" key="1">
    <source>
        <dbReference type="EMBL" id="EPF73776.1"/>
    </source>
</evidence>
<dbReference type="GO" id="GO:0016788">
    <property type="term" value="F:hydrolase activity, acting on ester bonds"/>
    <property type="evidence" value="ECO:0007669"/>
    <property type="project" value="UniProtKB-ARBA"/>
</dbReference>